<feature type="chain" id="PRO_5046739965" evidence="1">
    <location>
        <begin position="25"/>
        <end position="311"/>
    </location>
</feature>
<gene>
    <name evidence="2" type="ORF">K3181_14665</name>
</gene>
<name>A0ABS7JYF2_9SPHN</name>
<reference evidence="2 3" key="1">
    <citation type="submission" date="2021-08" db="EMBL/GenBank/DDBJ databases">
        <title>Comparative Genomics Analysis of the Genus Qipengyuania Reveals Extensive Genetic Diversity and Metabolic Versatility, Including the Description of Fifteen Novel Species.</title>
        <authorList>
            <person name="Liu Y."/>
        </authorList>
    </citation>
    <scope>NUCLEOTIDE SEQUENCE [LARGE SCALE GENOMIC DNA]</scope>
    <source>
        <strain evidence="2 3">YG27</strain>
    </source>
</reference>
<keyword evidence="1" id="KW-0732">Signal</keyword>
<comment type="caution">
    <text evidence="2">The sequence shown here is derived from an EMBL/GenBank/DDBJ whole genome shotgun (WGS) entry which is preliminary data.</text>
</comment>
<dbReference type="PROSITE" id="PS51257">
    <property type="entry name" value="PROKAR_LIPOPROTEIN"/>
    <property type="match status" value="1"/>
</dbReference>
<evidence type="ECO:0000256" key="1">
    <source>
        <dbReference type="SAM" id="SignalP"/>
    </source>
</evidence>
<evidence type="ECO:0000313" key="2">
    <source>
        <dbReference type="EMBL" id="MBX7502681.1"/>
    </source>
</evidence>
<evidence type="ECO:0000313" key="3">
    <source>
        <dbReference type="Proteomes" id="UP000782554"/>
    </source>
</evidence>
<dbReference type="Pfam" id="PF01963">
    <property type="entry name" value="TraB_PrgY_gumN"/>
    <property type="match status" value="1"/>
</dbReference>
<organism evidence="2 3">
    <name type="scientific">Qipengyuania mesophila</name>
    <dbReference type="NCBI Taxonomy" id="2867246"/>
    <lineage>
        <taxon>Bacteria</taxon>
        <taxon>Pseudomonadati</taxon>
        <taxon>Pseudomonadota</taxon>
        <taxon>Alphaproteobacteria</taxon>
        <taxon>Sphingomonadales</taxon>
        <taxon>Erythrobacteraceae</taxon>
        <taxon>Qipengyuania</taxon>
    </lineage>
</organism>
<dbReference type="CDD" id="cd14789">
    <property type="entry name" value="Tiki"/>
    <property type="match status" value="1"/>
</dbReference>
<dbReference type="PANTHER" id="PTHR40590">
    <property type="entry name" value="CYTOPLASMIC PROTEIN-RELATED"/>
    <property type="match status" value="1"/>
</dbReference>
<feature type="signal peptide" evidence="1">
    <location>
        <begin position="1"/>
        <end position="24"/>
    </location>
</feature>
<protein>
    <submittedName>
        <fullName evidence="2">TraB/GumN family protein</fullName>
    </submittedName>
</protein>
<keyword evidence="3" id="KW-1185">Reference proteome</keyword>
<dbReference type="Proteomes" id="UP000782554">
    <property type="component" value="Unassembled WGS sequence"/>
</dbReference>
<dbReference type="EMBL" id="JAIGNU010000004">
    <property type="protein sequence ID" value="MBX7502681.1"/>
    <property type="molecule type" value="Genomic_DNA"/>
</dbReference>
<sequence length="311" mass="33191">MKISATHFAWLPAVALLLQGCAASSEGELASAPAPEIAQPQPAERAGPALWKVADEDTTIYLFGTVHALPKGTEWYGGPIENALSGADELITEIPASAAQDPAAQQMVMSKAMLPEGETLRDQLSDTDRASYEAALGALGMPPAAFDPFEPWFAGMNLGVLPLMKEGYSAESGVEAMIEKLAPADAKRAGLESLDDQINLFDGLPEDSQIAFMMVAADNIDQIVPLMKRMVAEWMEGDADGLAELMNQGLTDQVLADALLYDRNARWADWIDTRLDTPGTVFLAVGAGHLAGSRSVQDYLASRGLTVTRVQ</sequence>
<dbReference type="PANTHER" id="PTHR40590:SF1">
    <property type="entry name" value="CYTOPLASMIC PROTEIN"/>
    <property type="match status" value="1"/>
</dbReference>
<dbReference type="InterPro" id="IPR002816">
    <property type="entry name" value="TraB/PrgY/GumN_fam"/>
</dbReference>
<accession>A0ABS7JYF2</accession>
<dbReference type="InterPro" id="IPR047111">
    <property type="entry name" value="YbaP-like"/>
</dbReference>
<dbReference type="RefSeq" id="WP_221603872.1">
    <property type="nucleotide sequence ID" value="NZ_JAIGNU010000004.1"/>
</dbReference>
<proteinExistence type="predicted"/>